<proteinExistence type="predicted"/>
<feature type="compositionally biased region" description="Low complexity" evidence="1">
    <location>
        <begin position="126"/>
        <end position="136"/>
    </location>
</feature>
<dbReference type="Proteomes" id="UP000198372">
    <property type="component" value="Unassembled WGS sequence"/>
</dbReference>
<keyword evidence="4" id="KW-1185">Reference proteome</keyword>
<evidence type="ECO:0000313" key="3">
    <source>
        <dbReference type="EMBL" id="SCV71215.1"/>
    </source>
</evidence>
<accession>A0A238FDG2</accession>
<name>A0A238FDG2_9BASI</name>
<dbReference type="Pfam" id="PF05205">
    <property type="entry name" value="COMPASS-Shg1"/>
    <property type="match status" value="1"/>
</dbReference>
<feature type="compositionally biased region" description="Low complexity" evidence="1">
    <location>
        <begin position="171"/>
        <end position="180"/>
    </location>
</feature>
<organism evidence="3 4">
    <name type="scientific">Microbotryum intermedium</name>
    <dbReference type="NCBI Taxonomy" id="269621"/>
    <lineage>
        <taxon>Eukaryota</taxon>
        <taxon>Fungi</taxon>
        <taxon>Dikarya</taxon>
        <taxon>Basidiomycota</taxon>
        <taxon>Pucciniomycotina</taxon>
        <taxon>Microbotryomycetes</taxon>
        <taxon>Microbotryales</taxon>
        <taxon>Microbotryaceae</taxon>
        <taxon>Microbotryum</taxon>
    </lineage>
</organism>
<reference evidence="4" key="1">
    <citation type="submission" date="2016-09" db="EMBL/GenBank/DDBJ databases">
        <authorList>
            <person name="Jeantristanb JTB J.-T."/>
            <person name="Ricardo R."/>
        </authorList>
    </citation>
    <scope>NUCLEOTIDE SEQUENCE [LARGE SCALE GENOMIC DNA]</scope>
</reference>
<dbReference type="EMBL" id="FMSP01000007">
    <property type="protein sequence ID" value="SCV71215.1"/>
    <property type="molecule type" value="Genomic_DNA"/>
</dbReference>
<gene>
    <name evidence="3" type="ORF">BQ2448_2803</name>
</gene>
<feature type="region of interest" description="Disordered" evidence="1">
    <location>
        <begin position="1"/>
        <end position="21"/>
    </location>
</feature>
<feature type="domain" description="BOD1/SHG1" evidence="2">
    <location>
        <begin position="24"/>
        <end position="101"/>
    </location>
</feature>
<feature type="region of interest" description="Disordered" evidence="1">
    <location>
        <begin position="100"/>
        <end position="180"/>
    </location>
</feature>
<protein>
    <submittedName>
        <fullName evidence="3">BQ2448_2803 protein</fullName>
    </submittedName>
</protein>
<dbReference type="AlphaFoldDB" id="A0A238FDG2"/>
<evidence type="ECO:0000256" key="1">
    <source>
        <dbReference type="SAM" id="MobiDB-lite"/>
    </source>
</evidence>
<feature type="compositionally biased region" description="Basic and acidic residues" evidence="1">
    <location>
        <begin position="108"/>
        <end position="125"/>
    </location>
</feature>
<evidence type="ECO:0000313" key="4">
    <source>
        <dbReference type="Proteomes" id="UP000198372"/>
    </source>
</evidence>
<evidence type="ECO:0000259" key="2">
    <source>
        <dbReference type="Pfam" id="PF05205"/>
    </source>
</evidence>
<dbReference type="InterPro" id="IPR055264">
    <property type="entry name" value="BOD1/SHG1_dom"/>
</dbReference>
<dbReference type="OrthoDB" id="5579731at2759"/>
<sequence length="180" mass="19996">MASTAPSTPTSRRSTTIATTSPTELVAAWKKEGLFDALRKQFIHDFSQSDDKDTLLKQLDERLTDLVASPSFAQLNKKDRLLHLYNSIEQRSQLLQQTSAATNQRLRAKQDGQSESSLDRVERGLRTTLRSLRGESAVVEDESNDASTDKMDVEEGPNGLTEPEHAKEGELLLLLEDGVL</sequence>